<comment type="similarity">
    <text evidence="1 2">Belongs to the short-chain dehydrogenases/reductases (SDR) family.</text>
</comment>
<reference evidence="4" key="1">
    <citation type="submission" date="2017-05" db="EMBL/GenBank/DDBJ databases">
        <title>Complete and WGS of Bordetella genogroups.</title>
        <authorList>
            <person name="Spilker T."/>
            <person name="Lipuma J."/>
        </authorList>
    </citation>
    <scope>NUCLEOTIDE SEQUENCE [LARGE SCALE GENOMIC DNA]</scope>
    <source>
        <strain evidence="4">AU8856</strain>
    </source>
</reference>
<dbReference type="PRINTS" id="PR00081">
    <property type="entry name" value="GDHRDH"/>
</dbReference>
<dbReference type="OrthoDB" id="9810734at2"/>
<dbReference type="CDD" id="cd05233">
    <property type="entry name" value="SDR_c"/>
    <property type="match status" value="1"/>
</dbReference>
<dbReference type="SUPFAM" id="SSF51735">
    <property type="entry name" value="NAD(P)-binding Rossmann-fold domains"/>
    <property type="match status" value="1"/>
</dbReference>
<dbReference type="AlphaFoldDB" id="A0A261UIS3"/>
<dbReference type="GO" id="GO:0030497">
    <property type="term" value="P:fatty acid elongation"/>
    <property type="evidence" value="ECO:0007669"/>
    <property type="project" value="TreeGrafter"/>
</dbReference>
<dbReference type="InterPro" id="IPR002347">
    <property type="entry name" value="SDR_fam"/>
</dbReference>
<protein>
    <recommendedName>
        <fullName evidence="5">Short-chain dehydrogenase</fullName>
    </recommendedName>
</protein>
<dbReference type="PANTHER" id="PTHR42760:SF40">
    <property type="entry name" value="3-OXOACYL-[ACYL-CARRIER-PROTEIN] REDUCTASE, CHLOROPLASTIC"/>
    <property type="match status" value="1"/>
</dbReference>
<evidence type="ECO:0000256" key="2">
    <source>
        <dbReference type="RuleBase" id="RU000363"/>
    </source>
</evidence>
<dbReference type="InterPro" id="IPR036291">
    <property type="entry name" value="NAD(P)-bd_dom_sf"/>
</dbReference>
<evidence type="ECO:0000313" key="4">
    <source>
        <dbReference type="Proteomes" id="UP000215767"/>
    </source>
</evidence>
<dbReference type="EMBL" id="NEVS01000004">
    <property type="protein sequence ID" value="OZI61816.1"/>
    <property type="molecule type" value="Genomic_DNA"/>
</dbReference>
<dbReference type="Proteomes" id="UP000215767">
    <property type="component" value="Unassembled WGS sequence"/>
</dbReference>
<evidence type="ECO:0000256" key="1">
    <source>
        <dbReference type="ARBA" id="ARBA00006484"/>
    </source>
</evidence>
<evidence type="ECO:0000313" key="3">
    <source>
        <dbReference type="EMBL" id="OZI61816.1"/>
    </source>
</evidence>
<sequence length="283" mass="29882">MNPEAGQHANESRTALITGAASGIGRALVLGLLADQYRIVAVDLDRDGLDQLRVAAGRQASSLHPIVADLADFDPAAIAQTACDRFGHVDILINNAGVGQAQIRPDYHVNPPKFYEVGPEHWNRAIAVNATAVFLLSRSLVPGMTQRGWGRVINITTSLGTMLRGGYAPYGPSKASAEALSAVMAEDLKETGVTVNVVTPGGVVNTALIPDQAPFSRDTLVQPTIMLPPVRWLCSRASDGFTGQRYLGINWDARAEPGIVAGQAGAPIGWKSIATLPVIPHKG</sequence>
<gene>
    <name evidence="3" type="ORF">CAL28_21465</name>
</gene>
<accession>A0A261UIS3</accession>
<comment type="caution">
    <text evidence="3">The sequence shown here is derived from an EMBL/GenBank/DDBJ whole genome shotgun (WGS) entry which is preliminary data.</text>
</comment>
<organism evidence="3 4">
    <name type="scientific">Bordetella genomosp. 11</name>
    <dbReference type="NCBI Taxonomy" id="1416808"/>
    <lineage>
        <taxon>Bacteria</taxon>
        <taxon>Pseudomonadati</taxon>
        <taxon>Pseudomonadota</taxon>
        <taxon>Betaproteobacteria</taxon>
        <taxon>Burkholderiales</taxon>
        <taxon>Alcaligenaceae</taxon>
        <taxon>Bordetella</taxon>
    </lineage>
</organism>
<proteinExistence type="inferred from homology"/>
<name>A0A261UIS3_9BORD</name>
<dbReference type="Gene3D" id="3.40.50.720">
    <property type="entry name" value="NAD(P)-binding Rossmann-like Domain"/>
    <property type="match status" value="1"/>
</dbReference>
<dbReference type="GO" id="GO:0016616">
    <property type="term" value="F:oxidoreductase activity, acting on the CH-OH group of donors, NAD or NADP as acceptor"/>
    <property type="evidence" value="ECO:0007669"/>
    <property type="project" value="TreeGrafter"/>
</dbReference>
<dbReference type="PRINTS" id="PR00080">
    <property type="entry name" value="SDRFAMILY"/>
</dbReference>
<dbReference type="PANTHER" id="PTHR42760">
    <property type="entry name" value="SHORT-CHAIN DEHYDROGENASES/REDUCTASES FAMILY MEMBER"/>
    <property type="match status" value="1"/>
</dbReference>
<dbReference type="RefSeq" id="WP_094843206.1">
    <property type="nucleotide sequence ID" value="NZ_NEVS01000004.1"/>
</dbReference>
<evidence type="ECO:0008006" key="5">
    <source>
        <dbReference type="Google" id="ProtNLM"/>
    </source>
</evidence>
<keyword evidence="4" id="KW-1185">Reference proteome</keyword>
<dbReference type="Pfam" id="PF00106">
    <property type="entry name" value="adh_short"/>
    <property type="match status" value="1"/>
</dbReference>